<feature type="signal peptide" evidence="1">
    <location>
        <begin position="1"/>
        <end position="19"/>
    </location>
</feature>
<dbReference type="Gene3D" id="3.30.70.1070">
    <property type="entry name" value="Sporulation related repeat"/>
    <property type="match status" value="1"/>
</dbReference>
<gene>
    <name evidence="3" type="ORF">CJD38_16930</name>
</gene>
<sequence length="335" mass="35701">MRYTILIGLLAAVALPARAEIPLDAAEVIQPAQLIRDNRTTALQVRQTLAEGDIIKTGGSRASVTMHFARDGILTLGTSSQLLIHGASPANLGRGEVLRAQLVRGELTLEAYPASNTVPKDYRLNVGPLQVRALGADMWAFANSEGEAVCLHQGALEITGSVGEQRLDFAGDCLRHRTGGPLQFLPGGETELKDRLLTAEQSTVDTAEAELRPVNVTTPPKIQVTPAPVVVAAVAAPVSAPVSTPASAPAPRKAVNTSPQWVVVIATARSREAAEGIAYKLAKRTLRTTVRETGKPQAPYSVTFGNFATQKEATQFSKKLQRKYHLKVLRVAALS</sequence>
<protein>
    <recommendedName>
        <fullName evidence="2">SPOR domain-containing protein</fullName>
    </recommendedName>
</protein>
<dbReference type="InterPro" id="IPR007730">
    <property type="entry name" value="SPOR-like_dom"/>
</dbReference>
<dbReference type="RefSeq" id="WP_107941577.1">
    <property type="nucleotide sequence ID" value="NZ_QANS01000008.1"/>
</dbReference>
<keyword evidence="4" id="KW-1185">Reference proteome</keyword>
<dbReference type="SUPFAM" id="SSF110997">
    <property type="entry name" value="Sporulation related repeat"/>
    <property type="match status" value="1"/>
</dbReference>
<dbReference type="PROSITE" id="PS51724">
    <property type="entry name" value="SPOR"/>
    <property type="match status" value="1"/>
</dbReference>
<evidence type="ECO:0000313" key="3">
    <source>
        <dbReference type="EMBL" id="PTU29046.1"/>
    </source>
</evidence>
<feature type="chain" id="PRO_5015505939" description="SPOR domain-containing protein" evidence="1">
    <location>
        <begin position="20"/>
        <end position="335"/>
    </location>
</feature>
<keyword evidence="1" id="KW-0732">Signal</keyword>
<accession>A0A2T5MBE4</accession>
<evidence type="ECO:0000259" key="2">
    <source>
        <dbReference type="PROSITE" id="PS51724"/>
    </source>
</evidence>
<evidence type="ECO:0000313" key="4">
    <source>
        <dbReference type="Proteomes" id="UP000244248"/>
    </source>
</evidence>
<reference evidence="3 4" key="1">
    <citation type="submission" date="2018-04" db="EMBL/GenBank/DDBJ databases">
        <title>Novel species isolated from glacier.</title>
        <authorList>
            <person name="Liu Q."/>
            <person name="Xin Y.-H."/>
        </authorList>
    </citation>
    <scope>NUCLEOTIDE SEQUENCE [LARGE SCALE GENOMIC DNA]</scope>
    <source>
        <strain evidence="3 4">GT1R17</strain>
    </source>
</reference>
<dbReference type="EMBL" id="QANS01000008">
    <property type="protein sequence ID" value="PTU29046.1"/>
    <property type="molecule type" value="Genomic_DNA"/>
</dbReference>
<dbReference type="OrthoDB" id="7068421at2"/>
<proteinExistence type="predicted"/>
<organism evidence="3 4">
    <name type="scientific">Stenotrophobium rhamnosiphilum</name>
    <dbReference type="NCBI Taxonomy" id="2029166"/>
    <lineage>
        <taxon>Bacteria</taxon>
        <taxon>Pseudomonadati</taxon>
        <taxon>Pseudomonadota</taxon>
        <taxon>Gammaproteobacteria</taxon>
        <taxon>Nevskiales</taxon>
        <taxon>Nevskiaceae</taxon>
        <taxon>Stenotrophobium</taxon>
    </lineage>
</organism>
<evidence type="ECO:0000256" key="1">
    <source>
        <dbReference type="SAM" id="SignalP"/>
    </source>
</evidence>
<dbReference type="InterPro" id="IPR036680">
    <property type="entry name" value="SPOR-like_sf"/>
</dbReference>
<dbReference type="AlphaFoldDB" id="A0A2T5MBE4"/>
<dbReference type="Proteomes" id="UP000244248">
    <property type="component" value="Unassembled WGS sequence"/>
</dbReference>
<dbReference type="GO" id="GO:0042834">
    <property type="term" value="F:peptidoglycan binding"/>
    <property type="evidence" value="ECO:0007669"/>
    <property type="project" value="InterPro"/>
</dbReference>
<name>A0A2T5MBE4_9GAMM</name>
<dbReference type="Pfam" id="PF05036">
    <property type="entry name" value="SPOR"/>
    <property type="match status" value="1"/>
</dbReference>
<feature type="domain" description="SPOR" evidence="2">
    <location>
        <begin position="255"/>
        <end position="333"/>
    </location>
</feature>
<comment type="caution">
    <text evidence="3">The sequence shown here is derived from an EMBL/GenBank/DDBJ whole genome shotgun (WGS) entry which is preliminary data.</text>
</comment>